<evidence type="ECO:0000256" key="8">
    <source>
        <dbReference type="ARBA" id="ARBA00022694"/>
    </source>
</evidence>
<comment type="similarity">
    <text evidence="2">Belongs to the TYW3 family.</text>
</comment>
<evidence type="ECO:0000256" key="10">
    <source>
        <dbReference type="ARBA" id="ARBA00030554"/>
    </source>
</evidence>
<evidence type="ECO:0000259" key="12">
    <source>
        <dbReference type="Pfam" id="PF02676"/>
    </source>
</evidence>
<evidence type="ECO:0000256" key="5">
    <source>
        <dbReference type="ARBA" id="ARBA00022603"/>
    </source>
</evidence>
<dbReference type="PANTHER" id="PTHR48418">
    <property type="entry name" value="TRNA WYBUTOSINE-SYNTHESIZING PROTEIN 3"/>
    <property type="match status" value="1"/>
</dbReference>
<keyword evidence="5" id="KW-0489">Methyltransferase</keyword>
<organism evidence="13 14">
    <name type="scientific">Bugula neritina</name>
    <name type="common">Brown bryozoan</name>
    <name type="synonym">Sertularia neritina</name>
    <dbReference type="NCBI Taxonomy" id="10212"/>
    <lineage>
        <taxon>Eukaryota</taxon>
        <taxon>Metazoa</taxon>
        <taxon>Spiralia</taxon>
        <taxon>Lophotrochozoa</taxon>
        <taxon>Bryozoa</taxon>
        <taxon>Gymnolaemata</taxon>
        <taxon>Cheilostomatida</taxon>
        <taxon>Flustrina</taxon>
        <taxon>Buguloidea</taxon>
        <taxon>Bugulidae</taxon>
        <taxon>Bugula</taxon>
    </lineage>
</organism>
<gene>
    <name evidence="13" type="ORF">EB796_000135</name>
</gene>
<comment type="catalytic activity">
    <reaction evidence="11">
        <text>4-demethyl-7-[(3S)-3-amino-3-carboxypropyl]wyosine(37) in tRNA(Phe) + S-adenosyl-L-methionine = 7-[(3S)-3-amino-3-carboxypropyl]wyosine(37) in tRNA(Phe) + S-adenosyl-L-homocysteine + H(+)</text>
        <dbReference type="Rhea" id="RHEA:36635"/>
        <dbReference type="Rhea" id="RHEA-COMP:10378"/>
        <dbReference type="Rhea" id="RHEA-COMP:10379"/>
        <dbReference type="ChEBI" id="CHEBI:15378"/>
        <dbReference type="ChEBI" id="CHEBI:57856"/>
        <dbReference type="ChEBI" id="CHEBI:59789"/>
        <dbReference type="ChEBI" id="CHEBI:73543"/>
        <dbReference type="ChEBI" id="CHEBI:73550"/>
        <dbReference type="EC" id="2.1.1.282"/>
    </reaction>
</comment>
<proteinExistence type="inferred from homology"/>
<feature type="domain" description="tRNA wybutosine-synthesizing protein" evidence="12">
    <location>
        <begin position="18"/>
        <end position="200"/>
    </location>
</feature>
<dbReference type="UniPathway" id="UPA00375"/>
<evidence type="ECO:0000256" key="3">
    <source>
        <dbReference type="ARBA" id="ARBA00012750"/>
    </source>
</evidence>
<keyword evidence="7" id="KW-0949">S-adenosyl-L-methionine</keyword>
<comment type="caution">
    <text evidence="13">The sequence shown here is derived from an EMBL/GenBank/DDBJ whole genome shotgun (WGS) entry which is preliminary data.</text>
</comment>
<keyword evidence="8" id="KW-0819">tRNA processing</keyword>
<evidence type="ECO:0000256" key="1">
    <source>
        <dbReference type="ARBA" id="ARBA00004797"/>
    </source>
</evidence>
<dbReference type="Gene3D" id="3.30.1960.10">
    <property type="entry name" value="tRNA wybutosine-synthesizing-like"/>
    <property type="match status" value="1"/>
</dbReference>
<dbReference type="GO" id="GO:0008033">
    <property type="term" value="P:tRNA processing"/>
    <property type="evidence" value="ECO:0007669"/>
    <property type="project" value="UniProtKB-KW"/>
</dbReference>
<dbReference type="EMBL" id="VXIV02000023">
    <property type="protein sequence ID" value="KAF6041560.1"/>
    <property type="molecule type" value="Genomic_DNA"/>
</dbReference>
<dbReference type="InterPro" id="IPR036602">
    <property type="entry name" value="tRNA_yW-synthesising-like_sf"/>
</dbReference>
<keyword evidence="14" id="KW-1185">Reference proteome</keyword>
<reference evidence="13" key="1">
    <citation type="submission" date="2020-06" db="EMBL/GenBank/DDBJ databases">
        <title>Draft genome of Bugula neritina, a colonial animal packing powerful symbionts and potential medicines.</title>
        <authorList>
            <person name="Rayko M."/>
        </authorList>
    </citation>
    <scope>NUCLEOTIDE SEQUENCE [LARGE SCALE GENOMIC DNA]</scope>
    <source>
        <strain evidence="13">Kwan_BN1</strain>
    </source>
</reference>
<dbReference type="Proteomes" id="UP000593567">
    <property type="component" value="Unassembled WGS sequence"/>
</dbReference>
<protein>
    <recommendedName>
        <fullName evidence="4">tRNA wybutosine-synthesizing protein 3 homolog</fullName>
        <ecNumber evidence="3">2.1.1.282</ecNumber>
    </recommendedName>
    <alternativeName>
        <fullName evidence="10">tRNA(Phe) 7-((3-amino-3-carboxypropyl)-4-demethylwyosine(37)-N(4))-methyltransferase</fullName>
    </alternativeName>
</protein>
<evidence type="ECO:0000256" key="7">
    <source>
        <dbReference type="ARBA" id="ARBA00022691"/>
    </source>
</evidence>
<dbReference type="OrthoDB" id="263283at2759"/>
<name>A0A7J7KTM4_BUGNE</name>
<comment type="function">
    <text evidence="9">Probable S-adenosyl-L-methionine-dependent methyltransferase that acts as a component of the wybutosine biosynthesis pathway. Wybutosine is a hyper modified guanosine with a tricyclic base found at the 3'-position adjacent to the anticodon of eukaryotic phenylalanine tRNA.</text>
</comment>
<accession>A0A7J7KTM4</accession>
<evidence type="ECO:0000313" key="14">
    <source>
        <dbReference type="Proteomes" id="UP000593567"/>
    </source>
</evidence>
<dbReference type="SUPFAM" id="SSF111278">
    <property type="entry name" value="SSo0622-like"/>
    <property type="match status" value="1"/>
</dbReference>
<dbReference type="AlphaFoldDB" id="A0A7J7KTM4"/>
<evidence type="ECO:0000256" key="6">
    <source>
        <dbReference type="ARBA" id="ARBA00022679"/>
    </source>
</evidence>
<dbReference type="Pfam" id="PF02676">
    <property type="entry name" value="TYW3"/>
    <property type="match status" value="1"/>
</dbReference>
<sequence>MQCSYSETTPSKFAQAKTSTLAAVDLSKKGSVDQPISNLIELVNNLDDYFTTSSCSGRTIIVANSLAHGSRKKGCKWLYVTHGDSVFTDVIECLREEPLPESATLKFEPFIMHVQCLSLESARQLLQIAVSCGYRNSGISLGKSGKIILAVRSTAGLEVPLVVDSRLLVSEQYIERLVGMANEKMSSNLMQISKFQGKLDEFAKEQR</sequence>
<evidence type="ECO:0000256" key="11">
    <source>
        <dbReference type="ARBA" id="ARBA00049202"/>
    </source>
</evidence>
<evidence type="ECO:0000313" key="13">
    <source>
        <dbReference type="EMBL" id="KAF6041560.1"/>
    </source>
</evidence>
<evidence type="ECO:0000256" key="4">
    <source>
        <dbReference type="ARBA" id="ARBA00016536"/>
    </source>
</evidence>
<keyword evidence="6" id="KW-0808">Transferase</keyword>
<evidence type="ECO:0000256" key="2">
    <source>
        <dbReference type="ARBA" id="ARBA00008569"/>
    </source>
</evidence>
<dbReference type="GO" id="GO:0032259">
    <property type="term" value="P:methylation"/>
    <property type="evidence" value="ECO:0007669"/>
    <property type="project" value="UniProtKB-KW"/>
</dbReference>
<comment type="pathway">
    <text evidence="1">tRNA modification; wybutosine-tRNA(Phe) biosynthesis.</text>
</comment>
<dbReference type="EC" id="2.1.1.282" evidence="3"/>
<dbReference type="InterPro" id="IPR003827">
    <property type="entry name" value="tRNA_yW-synthesising"/>
</dbReference>
<evidence type="ECO:0000256" key="9">
    <source>
        <dbReference type="ARBA" id="ARBA00025378"/>
    </source>
</evidence>
<dbReference type="GO" id="GO:0008168">
    <property type="term" value="F:methyltransferase activity"/>
    <property type="evidence" value="ECO:0007669"/>
    <property type="project" value="UniProtKB-KW"/>
</dbReference>
<dbReference type="PANTHER" id="PTHR48418:SF1">
    <property type="entry name" value="TRNA WYBUTOSINE-SYNTHESIZING PROTEIN 3"/>
    <property type="match status" value="1"/>
</dbReference>